<geneLocation type="plasmid" evidence="3 4">
    <name>pSYSM</name>
</geneLocation>
<keyword evidence="2" id="KW-0812">Transmembrane</keyword>
<accession>Q6ZET3</accession>
<evidence type="ECO:0000256" key="1">
    <source>
        <dbReference type="SAM" id="MobiDB-lite"/>
    </source>
</evidence>
<gene>
    <name evidence="3" type="ordered locus">sll5047</name>
</gene>
<dbReference type="EnsemblBacteria" id="BAD01817">
    <property type="protein sequence ID" value="BAD01817"/>
    <property type="gene ID" value="BAD01817"/>
</dbReference>
<dbReference type="AlphaFoldDB" id="Q6ZET3"/>
<keyword evidence="2" id="KW-1133">Transmembrane helix</keyword>
<keyword evidence="2" id="KW-0472">Membrane</keyword>
<dbReference type="InParanoid" id="Q6ZET3"/>
<keyword evidence="3" id="KW-0614">Plasmid</keyword>
<evidence type="ECO:0000256" key="2">
    <source>
        <dbReference type="SAM" id="Phobius"/>
    </source>
</evidence>
<feature type="transmembrane region" description="Helical" evidence="2">
    <location>
        <begin position="235"/>
        <end position="261"/>
    </location>
</feature>
<sequence length="505" mass="57315">MTPQAQLVLLLWLPVILYFFRRYPPRTAVMVSFLGGLLFLPQRTGFALPLIPDYQGMVATCYGIVVGLCIHDLERLKKFRIEWLDIPMMLWCISPFMSSVTNGLGAYDGVNESITQTVVWGLPYMLGKLYFNRLIYLKQLAEGIIKAGLIYVPICLWEGRMSPNLHLIVYGYYAHPSGISQAIRYGGYRPNGFMQHGLMVGMWMMTVALITIWLWQSKTFTKIWNYEIKSLIPVLVFTVIWCRSTGAYGYFFYGLIILFTAKFLKSNLPLLILIFGLGWFLYMNVTGQFHGDKILAFLSEYTNPDRIQSLGFRWINEEILAEKARERFWFGWAGWKRNRVYEENWIGEIVDVSVTDSLWIIAFGIQGAFGLLNLTLALLLPPAVFATFRYPAKLWLHPKVAPAAALATCLVLFKLDSVINNMYNPIFPLISGGLAGLCLQPPESLKPQSRSPAVKQVKKQKQKSSEQGKLKTKPGRSKSGSGKRSKVRRKVVHRAGTKSDSDPSS</sequence>
<feature type="transmembrane region" description="Helical" evidence="2">
    <location>
        <begin position="197"/>
        <end position="215"/>
    </location>
</feature>
<feature type="transmembrane region" description="Helical" evidence="2">
    <location>
        <begin position="54"/>
        <end position="71"/>
    </location>
</feature>
<feature type="transmembrane region" description="Helical" evidence="2">
    <location>
        <begin position="6"/>
        <end position="21"/>
    </location>
</feature>
<feature type="transmembrane region" description="Helical" evidence="2">
    <location>
        <begin position="268"/>
        <end position="285"/>
    </location>
</feature>
<reference evidence="3 4" key="1">
    <citation type="journal article" date="2003" name="DNA Res.">
        <title>Structural analysis of four large plasmids harboring in a unicellular cyanobacterium, Synechocystis sp. PCC 6803.</title>
        <authorList>
            <person name="Kaneko T."/>
            <person name="Nakamura Y."/>
            <person name="Sasamoto S."/>
            <person name="Watanabe A."/>
            <person name="Kohara M."/>
            <person name="Matsumoto M."/>
            <person name="Shimpo S."/>
            <person name="Yamada M."/>
            <person name="Tabata S."/>
        </authorList>
    </citation>
    <scope>NUCLEOTIDE SEQUENCE [LARGE SCALE GENOMIC DNA]</scope>
    <source>
        <strain evidence="4">ATCC 27184 / PCC 6803 / Kazusa</strain>
    </source>
</reference>
<feature type="region of interest" description="Disordered" evidence="1">
    <location>
        <begin position="444"/>
        <end position="505"/>
    </location>
</feature>
<organism evidence="3 4">
    <name type="scientific">Synechocystis sp. (strain ATCC 27184 / PCC 6803 / Kazusa)</name>
    <dbReference type="NCBI Taxonomy" id="1111708"/>
    <lineage>
        <taxon>Bacteria</taxon>
        <taxon>Bacillati</taxon>
        <taxon>Cyanobacteriota</taxon>
        <taxon>Cyanophyceae</taxon>
        <taxon>Synechococcales</taxon>
        <taxon>Merismopediaceae</taxon>
        <taxon>Synechocystis</taxon>
    </lineage>
</organism>
<evidence type="ECO:0000313" key="4">
    <source>
        <dbReference type="Proteomes" id="UP000001425"/>
    </source>
</evidence>
<evidence type="ECO:0008006" key="5">
    <source>
        <dbReference type="Google" id="ProtNLM"/>
    </source>
</evidence>
<protein>
    <recommendedName>
        <fullName evidence="5">O-antigen ligase domain-containing protein</fullName>
    </recommendedName>
</protein>
<feature type="transmembrane region" description="Helical" evidence="2">
    <location>
        <begin position="358"/>
        <end position="380"/>
    </location>
</feature>
<dbReference type="KEGG" id="syn:sll5047"/>
<name>Q6ZET3_SYNY3</name>
<proteinExistence type="predicted"/>
<dbReference type="Proteomes" id="UP000001425">
    <property type="component" value="Plasmid pSYSM"/>
</dbReference>
<feature type="compositionally biased region" description="Basic residues" evidence="1">
    <location>
        <begin position="470"/>
        <end position="496"/>
    </location>
</feature>
<evidence type="ECO:0000313" key="3">
    <source>
        <dbReference type="EMBL" id="BAD01817.1"/>
    </source>
</evidence>
<dbReference type="EMBL" id="AP004310">
    <property type="protein sequence ID" value="BAD01817.1"/>
    <property type="molecule type" value="Genomic_DNA"/>
</dbReference>
<keyword evidence="4" id="KW-1185">Reference proteome</keyword>